<protein>
    <submittedName>
        <fullName evidence="3">Abortive infection protein</fullName>
    </submittedName>
</protein>
<keyword evidence="1" id="KW-1133">Transmembrane helix</keyword>
<organism evidence="3 4">
    <name type="scientific">Salinisphaera dokdonensis CL-ES53</name>
    <dbReference type="NCBI Taxonomy" id="1304272"/>
    <lineage>
        <taxon>Bacteria</taxon>
        <taxon>Pseudomonadati</taxon>
        <taxon>Pseudomonadota</taxon>
        <taxon>Gammaproteobacteria</taxon>
        <taxon>Salinisphaerales</taxon>
        <taxon>Salinisphaeraceae</taxon>
        <taxon>Salinisphaera</taxon>
    </lineage>
</organism>
<keyword evidence="4" id="KW-1185">Reference proteome</keyword>
<dbReference type="Proteomes" id="UP001460888">
    <property type="component" value="Unassembled WGS sequence"/>
</dbReference>
<name>A0ABV2AWZ7_9GAMM</name>
<feature type="transmembrane region" description="Helical" evidence="1">
    <location>
        <begin position="76"/>
        <end position="95"/>
    </location>
</feature>
<feature type="domain" description="CAAX prenyl protease 2/Lysostaphin resistance protein A-like" evidence="2">
    <location>
        <begin position="42"/>
        <end position="135"/>
    </location>
</feature>
<feature type="transmembrane region" description="Helical" evidence="1">
    <location>
        <begin position="42"/>
        <end position="64"/>
    </location>
</feature>
<reference evidence="3 4" key="1">
    <citation type="submission" date="2013-03" db="EMBL/GenBank/DDBJ databases">
        <title>Salinisphaera dokdonensis CL-ES53 Genome Sequencing.</title>
        <authorList>
            <person name="Li C."/>
            <person name="Lai Q."/>
            <person name="Shao Z."/>
        </authorList>
    </citation>
    <scope>NUCLEOTIDE SEQUENCE [LARGE SCALE GENOMIC DNA]</scope>
    <source>
        <strain evidence="3 4">CL-ES53</strain>
    </source>
</reference>
<dbReference type="RefSeq" id="WP_353109081.1">
    <property type="nucleotide sequence ID" value="NZ_APND01000001.1"/>
</dbReference>
<evidence type="ECO:0000256" key="1">
    <source>
        <dbReference type="SAM" id="Phobius"/>
    </source>
</evidence>
<evidence type="ECO:0000313" key="4">
    <source>
        <dbReference type="Proteomes" id="UP001460888"/>
    </source>
</evidence>
<sequence>MPAALQPWRDRWYGVALAAALPAVFLLAWLTPLSLTLRWPGITPMLLAVVVLPVLEEVVFRLGVQDALAARLRGRIGALTLANVFTAICFAAAHLWQHPPAWALATFVPALVFGALWERHGRLLSPISVHGFYNAAYLCLLGGSTGVS</sequence>
<dbReference type="NCBIfam" id="NF033192">
    <property type="entry name" value="JDVT-CAAX"/>
    <property type="match status" value="1"/>
</dbReference>
<dbReference type="EMBL" id="APND01000001">
    <property type="protein sequence ID" value="MES1928174.1"/>
    <property type="molecule type" value="Genomic_DNA"/>
</dbReference>
<keyword evidence="1" id="KW-0812">Transmembrane</keyword>
<gene>
    <name evidence="3" type="ORF">SADO_02925</name>
</gene>
<dbReference type="InterPro" id="IPR003675">
    <property type="entry name" value="Rce1/LyrA-like_dom"/>
</dbReference>
<dbReference type="Pfam" id="PF02517">
    <property type="entry name" value="Rce1-like"/>
    <property type="match status" value="1"/>
</dbReference>
<keyword evidence="1" id="KW-0472">Membrane</keyword>
<feature type="transmembrane region" description="Helical" evidence="1">
    <location>
        <begin position="101"/>
        <end position="117"/>
    </location>
</feature>
<evidence type="ECO:0000259" key="2">
    <source>
        <dbReference type="Pfam" id="PF02517"/>
    </source>
</evidence>
<evidence type="ECO:0000313" key="3">
    <source>
        <dbReference type="EMBL" id="MES1928174.1"/>
    </source>
</evidence>
<proteinExistence type="predicted"/>
<comment type="caution">
    <text evidence="3">The sequence shown here is derived from an EMBL/GenBank/DDBJ whole genome shotgun (WGS) entry which is preliminary data.</text>
</comment>
<accession>A0ABV2AWZ7</accession>
<feature type="transmembrane region" description="Helical" evidence="1">
    <location>
        <begin position="12"/>
        <end position="30"/>
    </location>
</feature>